<organism evidence="1 2">
    <name type="scientific">Lactococcus fujiensis JCM 16395</name>
    <dbReference type="NCBI Taxonomy" id="1291764"/>
    <lineage>
        <taxon>Bacteria</taxon>
        <taxon>Bacillati</taxon>
        <taxon>Bacillota</taxon>
        <taxon>Bacilli</taxon>
        <taxon>Lactobacillales</taxon>
        <taxon>Streptococcaceae</taxon>
        <taxon>Lactococcus</taxon>
    </lineage>
</organism>
<accession>A0A2A5RN79</accession>
<dbReference type="AlphaFoldDB" id="A0A2A5RN79"/>
<protein>
    <submittedName>
        <fullName evidence="1">Uncharacterized protein</fullName>
    </submittedName>
</protein>
<dbReference type="EMBL" id="JXJU01000003">
    <property type="protein sequence ID" value="PCS00787.1"/>
    <property type="molecule type" value="Genomic_DNA"/>
</dbReference>
<gene>
    <name evidence="1" type="ORF">RT41_GL001169</name>
</gene>
<proteinExistence type="predicted"/>
<name>A0A2A5RN79_9LACT</name>
<sequence>MAQVQFADKSNATKCEWWFKHKLIRKEKLQLIESNGIKSAYEAYQMARQKS</sequence>
<comment type="caution">
    <text evidence="1">The sequence shown here is derived from an EMBL/GenBank/DDBJ whole genome shotgun (WGS) entry which is preliminary data.</text>
</comment>
<keyword evidence="2" id="KW-1185">Reference proteome</keyword>
<dbReference type="Proteomes" id="UP000218181">
    <property type="component" value="Unassembled WGS sequence"/>
</dbReference>
<dbReference type="STRING" id="1291764.GCA_001311235_00637"/>
<evidence type="ECO:0000313" key="1">
    <source>
        <dbReference type="EMBL" id="PCS00787.1"/>
    </source>
</evidence>
<evidence type="ECO:0000313" key="2">
    <source>
        <dbReference type="Proteomes" id="UP000218181"/>
    </source>
</evidence>
<reference evidence="1 2" key="1">
    <citation type="submission" date="2014-12" db="EMBL/GenBank/DDBJ databases">
        <title>Draft genome sequences of 10 type strains of Lactococcus.</title>
        <authorList>
            <person name="Sun Z."/>
            <person name="Zhong Z."/>
            <person name="Liu W."/>
            <person name="Zhang W."/>
            <person name="Zhang H."/>
        </authorList>
    </citation>
    <scope>NUCLEOTIDE SEQUENCE [LARGE SCALE GENOMIC DNA]</scope>
    <source>
        <strain evidence="1 2">JCM 16395</strain>
    </source>
</reference>